<evidence type="ECO:0000256" key="4">
    <source>
        <dbReference type="ARBA" id="ARBA00022475"/>
    </source>
</evidence>
<dbReference type="Pfam" id="PF13899">
    <property type="entry name" value="Thioredoxin_7"/>
    <property type="match status" value="1"/>
</dbReference>
<gene>
    <name evidence="18" type="primary">dsbD</name>
    <name evidence="21" type="ORF">ABA45_11240</name>
</gene>
<comment type="catalytic activity">
    <reaction evidence="17 18">
        <text>[protein]-dithiol + NADP(+) = [protein]-disulfide + NADPH + H(+)</text>
        <dbReference type="Rhea" id="RHEA:18753"/>
        <dbReference type="Rhea" id="RHEA-COMP:10593"/>
        <dbReference type="Rhea" id="RHEA-COMP:10594"/>
        <dbReference type="ChEBI" id="CHEBI:15378"/>
        <dbReference type="ChEBI" id="CHEBI:29950"/>
        <dbReference type="ChEBI" id="CHEBI:50058"/>
        <dbReference type="ChEBI" id="CHEBI:57783"/>
        <dbReference type="ChEBI" id="CHEBI:58349"/>
        <dbReference type="EC" id="1.8.1.8"/>
    </reaction>
</comment>
<evidence type="ECO:0000313" key="21">
    <source>
        <dbReference type="EMBL" id="AKO52905.1"/>
    </source>
</evidence>
<accession>A0A0H4I5A0</accession>
<evidence type="ECO:0000256" key="17">
    <source>
        <dbReference type="ARBA" id="ARBA00047804"/>
    </source>
</evidence>
<keyword evidence="13 18" id="KW-0472">Membrane</keyword>
<feature type="compositionally biased region" description="Polar residues" evidence="19">
    <location>
        <begin position="184"/>
        <end position="197"/>
    </location>
</feature>
<feature type="signal peptide" evidence="18">
    <location>
        <begin position="1"/>
        <end position="35"/>
    </location>
</feature>
<organism evidence="21 22">
    <name type="scientific">Marinobacter psychrophilus</name>
    <dbReference type="NCBI Taxonomy" id="330734"/>
    <lineage>
        <taxon>Bacteria</taxon>
        <taxon>Pseudomonadati</taxon>
        <taxon>Pseudomonadota</taxon>
        <taxon>Gammaproteobacteria</taxon>
        <taxon>Pseudomonadales</taxon>
        <taxon>Marinobacteraceae</taxon>
        <taxon>Marinobacter</taxon>
    </lineage>
</organism>
<feature type="region of interest" description="Disordered" evidence="19">
    <location>
        <begin position="181"/>
        <end position="205"/>
    </location>
</feature>
<proteinExistence type="inferred from homology"/>
<dbReference type="AlphaFoldDB" id="A0A0H4I5A0"/>
<evidence type="ECO:0000256" key="10">
    <source>
        <dbReference type="ARBA" id="ARBA00022989"/>
    </source>
</evidence>
<evidence type="ECO:0000259" key="20">
    <source>
        <dbReference type="PROSITE" id="PS51352"/>
    </source>
</evidence>
<dbReference type="KEGG" id="mpq:ABA45_11240"/>
<dbReference type="Pfam" id="PF11412">
    <property type="entry name" value="DsbD_N"/>
    <property type="match status" value="1"/>
</dbReference>
<dbReference type="NCBIfam" id="NF001419">
    <property type="entry name" value="PRK00293.1"/>
    <property type="match status" value="1"/>
</dbReference>
<feature type="disulfide bond" description="Redox-active" evidence="18">
    <location>
        <begin position="556"/>
        <end position="559"/>
    </location>
</feature>
<keyword evidence="10 18" id="KW-1133">Transmembrane helix</keyword>
<comment type="function">
    <text evidence="18">Required to facilitate the formation of correct disulfide bonds in some periplasmic proteins and for the assembly of the periplasmic c-type cytochromes. Acts by transferring electrons from cytoplasmic thioredoxin to the periplasm. This transfer involves a cascade of disulfide bond formation and reduction steps.</text>
</comment>
<dbReference type="EC" id="1.8.1.8" evidence="18"/>
<feature type="chain" id="PRO_5008989185" description="Thiol:disulfide interchange protein DsbD" evidence="18">
    <location>
        <begin position="36"/>
        <end position="643"/>
    </location>
</feature>
<feature type="domain" description="Thioredoxin" evidence="20">
    <location>
        <begin position="492"/>
        <end position="641"/>
    </location>
</feature>
<dbReference type="SUPFAM" id="SSF52833">
    <property type="entry name" value="Thioredoxin-like"/>
    <property type="match status" value="1"/>
</dbReference>
<dbReference type="Pfam" id="PF02683">
    <property type="entry name" value="DsbD_TM"/>
    <property type="match status" value="1"/>
</dbReference>
<evidence type="ECO:0000256" key="9">
    <source>
        <dbReference type="ARBA" id="ARBA00022982"/>
    </source>
</evidence>
<evidence type="ECO:0000256" key="5">
    <source>
        <dbReference type="ARBA" id="ARBA00022519"/>
    </source>
</evidence>
<evidence type="ECO:0000256" key="14">
    <source>
        <dbReference type="ARBA" id="ARBA00023157"/>
    </source>
</evidence>
<sequence precursor="true">MIVTATARQRPRDFCQLSALVALMIFLLAHNTASAQQDATFSSFFGGSSAGQGDFLPVDQALPFNYRTDGDALILEWDIAPEHYLYKSRIAVTPVSAGINLGELEFERPGVITNDEFFGEMAVFYDPIQARQPIRLPAGVTEAELQVSYQGCASAGLCYPPQTRDLLFYANSNGLSTAAPGEAINSNATPDASNSRPNPADAVSDTRSASGLAGFMSQQPSWLIVGVFFLLGLGLTFTPCVLPMIPIIASLVSGQNTRSSAHALVLASSYVLGMALTYAAAGVLTGLLGASFNLQAQLQSPVVLSVFAALFIVFALAMFDVFELQLPAFIRNPLSNASQNLSGGRIASLFGIGALSALVVSPCVSAPLAGGLLYISATQDAVIGGLALLALGLGMGVPLIAVAVGGRKILPTSGVWMKTVKHGYGIMLLAVAIWLLERMLAPWLTLTLWGLLIALVGVQLGAFDAAKAGWQRTRKGLGLVAFAWGMALLAGALAGANDPLQPLAPFTAGNSGSGAGSADSHANFQRTSEPQQIRQLLQQAQAAGKPALLDFYADWCIACKVMERNVFSDAEVVQALVPYSLIQLDMTANTSQQQALLDELGLFGPPGILFYNIGGQEIGHQRILGEMNRGEFLQHLNGVDTRG</sequence>
<keyword evidence="9 18" id="KW-0249">Electron transport</keyword>
<dbReference type="PROSITE" id="PS51352">
    <property type="entry name" value="THIOREDOXIN_2"/>
    <property type="match status" value="1"/>
</dbReference>
<keyword evidence="14 18" id="KW-1015">Disulfide bond</keyword>
<dbReference type="InterPro" id="IPR003834">
    <property type="entry name" value="Cyt_c_assmbl_TM_dom"/>
</dbReference>
<evidence type="ECO:0000256" key="3">
    <source>
        <dbReference type="ARBA" id="ARBA00022448"/>
    </source>
</evidence>
<keyword evidence="22" id="KW-1185">Reference proteome</keyword>
<dbReference type="InterPro" id="IPR028250">
    <property type="entry name" value="DsbDN"/>
</dbReference>
<dbReference type="PATRIC" id="fig|330734.3.peg.2357"/>
<dbReference type="GO" id="GO:0009055">
    <property type="term" value="F:electron transfer activity"/>
    <property type="evidence" value="ECO:0007669"/>
    <property type="project" value="UniProtKB-UniRule"/>
</dbReference>
<evidence type="ECO:0000256" key="12">
    <source>
        <dbReference type="ARBA" id="ARBA00023027"/>
    </source>
</evidence>
<evidence type="ECO:0000313" key="22">
    <source>
        <dbReference type="Proteomes" id="UP000036406"/>
    </source>
</evidence>
<dbReference type="CDD" id="cd02953">
    <property type="entry name" value="DsbDgamma"/>
    <property type="match status" value="1"/>
</dbReference>
<dbReference type="PANTHER" id="PTHR32234:SF0">
    <property type="entry name" value="THIOL:DISULFIDE INTERCHANGE PROTEIN DSBD"/>
    <property type="match status" value="1"/>
</dbReference>
<feature type="transmembrane region" description="Helical" evidence="18">
    <location>
        <begin position="264"/>
        <end position="290"/>
    </location>
</feature>
<feature type="transmembrane region" description="Helical" evidence="18">
    <location>
        <begin position="381"/>
        <end position="404"/>
    </location>
</feature>
<feature type="transmembrane region" description="Helical" evidence="18">
    <location>
        <begin position="302"/>
        <end position="326"/>
    </location>
</feature>
<feature type="disulfide bond" description="Redox-active" evidence="18">
    <location>
        <begin position="152"/>
        <end position="158"/>
    </location>
</feature>
<dbReference type="GO" id="GO:0005886">
    <property type="term" value="C:plasma membrane"/>
    <property type="evidence" value="ECO:0007669"/>
    <property type="project" value="UniProtKB-SubCell"/>
</dbReference>
<evidence type="ECO:0000256" key="2">
    <source>
        <dbReference type="ARBA" id="ARBA00007241"/>
    </source>
</evidence>
<keyword evidence="5 18" id="KW-0997">Cell inner membrane</keyword>
<comment type="subcellular location">
    <subcellularLocation>
        <location evidence="1 18">Cell inner membrane</location>
        <topology evidence="1 18">Multi-pass membrane protein</topology>
    </subcellularLocation>
</comment>
<evidence type="ECO:0000256" key="16">
    <source>
        <dbReference type="ARBA" id="ARBA00047388"/>
    </source>
</evidence>
<dbReference type="InterPro" id="IPR035671">
    <property type="entry name" value="DsbD_gamma"/>
</dbReference>
<reference evidence="21 22" key="1">
    <citation type="submission" date="2015-05" db="EMBL/GenBank/DDBJ databases">
        <title>Complete genome of Marinobacter psychrophilus strain 20041T isolated from sea-ice of the Canadian Basin.</title>
        <authorList>
            <person name="Song L."/>
            <person name="Ren L."/>
            <person name="Yu Y."/>
            <person name="Wang X."/>
        </authorList>
    </citation>
    <scope>NUCLEOTIDE SEQUENCE [LARGE SCALE GENOMIC DNA]</scope>
    <source>
        <strain evidence="21 22">20041</strain>
    </source>
</reference>
<keyword evidence="3 18" id="KW-0813">Transport</keyword>
<dbReference type="STRING" id="330734.ABA45_11240"/>
<evidence type="ECO:0000256" key="18">
    <source>
        <dbReference type="HAMAP-Rule" id="MF_00399"/>
    </source>
</evidence>
<dbReference type="GO" id="GO:0045454">
    <property type="term" value="P:cell redox homeostasis"/>
    <property type="evidence" value="ECO:0007669"/>
    <property type="project" value="TreeGrafter"/>
</dbReference>
<dbReference type="Gene3D" id="3.40.30.10">
    <property type="entry name" value="Glutaredoxin"/>
    <property type="match status" value="1"/>
</dbReference>
<keyword evidence="15 18" id="KW-0676">Redox-active center</keyword>
<name>A0A0H4I5A0_9GAMM</name>
<evidence type="ECO:0000256" key="15">
    <source>
        <dbReference type="ARBA" id="ARBA00023284"/>
    </source>
</evidence>
<protein>
    <recommendedName>
        <fullName evidence="18">Thiol:disulfide interchange protein DsbD</fullName>
        <ecNumber evidence="18">1.8.1.8</ecNumber>
    </recommendedName>
    <alternativeName>
        <fullName evidence="18">Protein-disulfide reductase</fullName>
        <shortName evidence="18">Disulfide reductase</shortName>
    </alternativeName>
</protein>
<dbReference type="Proteomes" id="UP000036406">
    <property type="component" value="Chromosome"/>
</dbReference>
<evidence type="ECO:0000256" key="11">
    <source>
        <dbReference type="ARBA" id="ARBA00023002"/>
    </source>
</evidence>
<feature type="transmembrane region" description="Helical" evidence="18">
    <location>
        <begin position="477"/>
        <end position="496"/>
    </location>
</feature>
<evidence type="ECO:0000256" key="1">
    <source>
        <dbReference type="ARBA" id="ARBA00004429"/>
    </source>
</evidence>
<keyword evidence="6 18" id="KW-0812">Transmembrane</keyword>
<evidence type="ECO:0000256" key="19">
    <source>
        <dbReference type="SAM" id="MobiDB-lite"/>
    </source>
</evidence>
<keyword evidence="7 18" id="KW-0732">Signal</keyword>
<dbReference type="EMBL" id="CP011494">
    <property type="protein sequence ID" value="AKO52905.1"/>
    <property type="molecule type" value="Genomic_DNA"/>
</dbReference>
<evidence type="ECO:0000256" key="8">
    <source>
        <dbReference type="ARBA" id="ARBA00022748"/>
    </source>
</evidence>
<evidence type="ECO:0000256" key="6">
    <source>
        <dbReference type="ARBA" id="ARBA00022692"/>
    </source>
</evidence>
<feature type="transmembrane region" description="Helical" evidence="18">
    <location>
        <begin position="424"/>
        <end position="441"/>
    </location>
</feature>
<feature type="transmembrane region" description="Helical" evidence="18">
    <location>
        <begin position="447"/>
        <end position="465"/>
    </location>
</feature>
<dbReference type="InterPro" id="IPR036929">
    <property type="entry name" value="DsbDN_sf"/>
</dbReference>
<dbReference type="GO" id="GO:0047134">
    <property type="term" value="F:protein-disulfide reductase [NAD(P)H] activity"/>
    <property type="evidence" value="ECO:0007669"/>
    <property type="project" value="UniProtKB-UniRule"/>
</dbReference>
<dbReference type="Gene3D" id="2.60.40.1250">
    <property type="entry name" value="Thiol:disulfide interchange protein DsbD, N-terminal domain"/>
    <property type="match status" value="1"/>
</dbReference>
<comment type="caution">
    <text evidence="18">Lacks conserved residue(s) required for the propagation of feature annotation.</text>
</comment>
<keyword evidence="4 18" id="KW-1003">Cell membrane</keyword>
<keyword evidence="11 18" id="KW-0560">Oxidoreductase</keyword>
<dbReference type="RefSeq" id="WP_048386166.1">
    <property type="nucleotide sequence ID" value="NZ_CP011494.1"/>
</dbReference>
<dbReference type="InterPro" id="IPR022910">
    <property type="entry name" value="Thiol_diS_interchange_DbsD"/>
</dbReference>
<dbReference type="PANTHER" id="PTHR32234">
    <property type="entry name" value="THIOL:DISULFIDE INTERCHANGE PROTEIN DSBD"/>
    <property type="match status" value="1"/>
</dbReference>
<dbReference type="InterPro" id="IPR013766">
    <property type="entry name" value="Thioredoxin_domain"/>
</dbReference>
<evidence type="ECO:0000256" key="13">
    <source>
        <dbReference type="ARBA" id="ARBA00023136"/>
    </source>
</evidence>
<keyword evidence="12 18" id="KW-0520">NAD</keyword>
<evidence type="ECO:0000256" key="7">
    <source>
        <dbReference type="ARBA" id="ARBA00022729"/>
    </source>
</evidence>
<dbReference type="SUPFAM" id="SSF74863">
    <property type="entry name" value="Thiol:disulfide interchange protein DsbD, N-terminal domain (DsbD-alpha)"/>
    <property type="match status" value="1"/>
</dbReference>
<feature type="transmembrane region" description="Helical" evidence="18">
    <location>
        <begin position="347"/>
        <end position="375"/>
    </location>
</feature>
<dbReference type="HAMAP" id="MF_00399">
    <property type="entry name" value="DbsD"/>
    <property type="match status" value="1"/>
</dbReference>
<dbReference type="InterPro" id="IPR036249">
    <property type="entry name" value="Thioredoxin-like_sf"/>
</dbReference>
<comment type="catalytic activity">
    <reaction evidence="16 18">
        <text>[protein]-dithiol + NAD(+) = [protein]-disulfide + NADH + H(+)</text>
        <dbReference type="Rhea" id="RHEA:18749"/>
        <dbReference type="Rhea" id="RHEA-COMP:10593"/>
        <dbReference type="Rhea" id="RHEA-COMP:10594"/>
        <dbReference type="ChEBI" id="CHEBI:15378"/>
        <dbReference type="ChEBI" id="CHEBI:29950"/>
        <dbReference type="ChEBI" id="CHEBI:50058"/>
        <dbReference type="ChEBI" id="CHEBI:57540"/>
        <dbReference type="ChEBI" id="CHEBI:57945"/>
        <dbReference type="EC" id="1.8.1.8"/>
    </reaction>
</comment>
<feature type="transmembrane region" description="Helical" evidence="18">
    <location>
        <begin position="222"/>
        <end position="252"/>
    </location>
</feature>
<comment type="similarity">
    <text evidence="2 18">Belongs to the thioredoxin family. DsbD subfamily.</text>
</comment>
<dbReference type="GO" id="GO:0017004">
    <property type="term" value="P:cytochrome complex assembly"/>
    <property type="evidence" value="ECO:0007669"/>
    <property type="project" value="UniProtKB-UniRule"/>
</dbReference>
<keyword evidence="8 18" id="KW-0201">Cytochrome c-type biogenesis</keyword>